<proteinExistence type="predicted"/>
<organism evidence="2">
    <name type="scientific">Aegilops tauschii</name>
    <name type="common">Tausch's goatgrass</name>
    <name type="synonym">Aegilops squarrosa</name>
    <dbReference type="NCBI Taxonomy" id="37682"/>
    <lineage>
        <taxon>Eukaryota</taxon>
        <taxon>Viridiplantae</taxon>
        <taxon>Streptophyta</taxon>
        <taxon>Embryophyta</taxon>
        <taxon>Tracheophyta</taxon>
        <taxon>Spermatophyta</taxon>
        <taxon>Magnoliopsida</taxon>
        <taxon>Liliopsida</taxon>
        <taxon>Poales</taxon>
        <taxon>Poaceae</taxon>
        <taxon>BOP clade</taxon>
        <taxon>Pooideae</taxon>
        <taxon>Triticodae</taxon>
        <taxon>Triticeae</taxon>
        <taxon>Triticinae</taxon>
        <taxon>Aegilops</taxon>
    </lineage>
</organism>
<evidence type="ECO:0000256" key="1">
    <source>
        <dbReference type="SAM" id="MobiDB-lite"/>
    </source>
</evidence>
<dbReference type="EnsemblPlants" id="EMT26110">
    <property type="protein sequence ID" value="EMT26110"/>
    <property type="gene ID" value="F775_24986"/>
</dbReference>
<feature type="region of interest" description="Disordered" evidence="1">
    <location>
        <begin position="36"/>
        <end position="68"/>
    </location>
</feature>
<sequence length="140" mass="15772">MAALRFAMRKMCGCAVERTPAFFTTAVKEEQRRVLPRFSHGGGSLGRFTSRSGPPSEPPKEPLPHDSTELIRNLHPDTLVRVPVSLDTWSLNNPWFLSNVCKLAVVTTALCAAAVYLEIKYIYVNPKRERNQDQKSKKDD</sequence>
<feature type="compositionally biased region" description="Basic and acidic residues" evidence="1">
    <location>
        <begin position="58"/>
        <end position="68"/>
    </location>
</feature>
<evidence type="ECO:0000313" key="2">
    <source>
        <dbReference type="EnsemblPlants" id="EMT26110"/>
    </source>
</evidence>
<reference evidence="2" key="1">
    <citation type="submission" date="2015-06" db="UniProtKB">
        <authorList>
            <consortium name="EnsemblPlants"/>
        </authorList>
    </citation>
    <scope>IDENTIFICATION</scope>
</reference>
<accession>M8BM94</accession>
<name>M8BM94_AEGTA</name>
<protein>
    <submittedName>
        <fullName evidence="2">Uncharacterized protein</fullName>
    </submittedName>
</protein>
<dbReference type="AlphaFoldDB" id="M8BM94"/>